<evidence type="ECO:0000313" key="1">
    <source>
        <dbReference type="EMBL" id="PJL26211.1"/>
    </source>
</evidence>
<organism evidence="1 2">
    <name type="scientific">Stenotrophomonas maltophilia</name>
    <name type="common">Pseudomonas maltophilia</name>
    <name type="synonym">Xanthomonas maltophilia</name>
    <dbReference type="NCBI Taxonomy" id="40324"/>
    <lineage>
        <taxon>Bacteria</taxon>
        <taxon>Pseudomonadati</taxon>
        <taxon>Pseudomonadota</taxon>
        <taxon>Gammaproteobacteria</taxon>
        <taxon>Lysobacterales</taxon>
        <taxon>Lysobacteraceae</taxon>
        <taxon>Stenotrophomonas</taxon>
        <taxon>Stenotrophomonas maltophilia group</taxon>
    </lineage>
</organism>
<proteinExistence type="predicted"/>
<accession>A0A2J0UA55</accession>
<evidence type="ECO:0008006" key="3">
    <source>
        <dbReference type="Google" id="ProtNLM"/>
    </source>
</evidence>
<dbReference type="AlphaFoldDB" id="A0A2J0UA55"/>
<protein>
    <recommendedName>
        <fullName evidence="3">Lipoprotein</fullName>
    </recommendedName>
</protein>
<evidence type="ECO:0000313" key="2">
    <source>
        <dbReference type="Proteomes" id="UP000230167"/>
    </source>
</evidence>
<dbReference type="RefSeq" id="WP_238379928.1">
    <property type="nucleotide sequence ID" value="NZ_CBCPIZ010000041.1"/>
</dbReference>
<dbReference type="Proteomes" id="UP000230167">
    <property type="component" value="Unassembled WGS sequence"/>
</dbReference>
<dbReference type="EMBL" id="NEQV01000005">
    <property type="protein sequence ID" value="PJL26211.1"/>
    <property type="molecule type" value="Genomic_DNA"/>
</dbReference>
<comment type="caution">
    <text evidence="1">The sequence shown here is derived from an EMBL/GenBank/DDBJ whole genome shotgun (WGS) entry which is preliminary data.</text>
</comment>
<gene>
    <name evidence="1" type="ORF">B9Y64_16990</name>
</gene>
<sequence>MLKSLPPVAHVALIALITLAVAGCNKERSYPVYRENPAPRDALPIAIRVHDAPVDTPTPKVFVTYEINPLCLPPINNYEGVQYAPQQQSVEFPVKRISDNEFTSTVFKDGMEVADYYGRGPCTWTPSLVKTSLTFVLEERRINAAASAQFQKIEDDGGSTTYVERALKPLIPGQTPERAWTLSKTMFDKRPLADHPKYFRIEISSMD</sequence>
<dbReference type="PROSITE" id="PS51257">
    <property type="entry name" value="PROKAR_LIPOPROTEIN"/>
    <property type="match status" value="1"/>
</dbReference>
<name>A0A2J0UA55_STEMA</name>
<reference evidence="1 2" key="1">
    <citation type="journal article" date="2017" name="Front. Microbiol.">
        <title>Double-Face Meets the Bacterial World: The Opportunistic Pathogen Stenotrophomonas maltophilia.</title>
        <authorList>
            <person name="Lira F."/>
            <person name="Berg G."/>
            <person name="Martinez J.L."/>
        </authorList>
    </citation>
    <scope>NUCLEOTIDE SEQUENCE [LARGE SCALE GENOMIC DNA]</scope>
    <source>
        <strain evidence="1 2">EA1</strain>
    </source>
</reference>